<evidence type="ECO:0000313" key="2">
    <source>
        <dbReference type="Proteomes" id="UP000536835"/>
    </source>
</evidence>
<protein>
    <submittedName>
        <fullName evidence="1">Sulfotransferase family 2 domain-containing protein</fullName>
    </submittedName>
</protein>
<evidence type="ECO:0000313" key="1">
    <source>
        <dbReference type="EMBL" id="NNU16755.1"/>
    </source>
</evidence>
<dbReference type="GO" id="GO:0016020">
    <property type="term" value="C:membrane"/>
    <property type="evidence" value="ECO:0007669"/>
    <property type="project" value="InterPro"/>
</dbReference>
<organism evidence="1 2">
    <name type="scientific">Parvularcula mediterranea</name>
    <dbReference type="NCBI Taxonomy" id="2732508"/>
    <lineage>
        <taxon>Bacteria</taxon>
        <taxon>Pseudomonadati</taxon>
        <taxon>Pseudomonadota</taxon>
        <taxon>Alphaproteobacteria</taxon>
        <taxon>Parvularculales</taxon>
        <taxon>Parvularculaceae</taxon>
        <taxon>Parvularcula</taxon>
    </lineage>
</organism>
<accession>A0A7Y3RN91</accession>
<dbReference type="EMBL" id="JABFCX010000003">
    <property type="protein sequence ID" value="NNU16755.1"/>
    <property type="molecule type" value="Genomic_DNA"/>
</dbReference>
<sequence length="223" mass="25503">MINHTWKFVFVHIPKTGGTSVAHALDQLCTYRDLQLGGTDFGEASHRAYQDKYGIGKHSFAAELRRCLGREAWATYTSFAVFRDPVDRALSTYRYLRLHQDHYTFMSDIDDFGSLIRSKIWQTPGPDRMFMPQTRWIRNERKPLKPIVDTLLLLTDLDRGLQGVLSEAGVPSSKTKKISLDRFNSTDGSKFASEPSEQDLDIVRNRYAEDYETLSTYGFSATS</sequence>
<name>A0A7Y3RN91_9PROT</name>
<dbReference type="InterPro" id="IPR005331">
    <property type="entry name" value="Sulfotransferase"/>
</dbReference>
<dbReference type="Pfam" id="PF03567">
    <property type="entry name" value="Sulfotransfer_2"/>
    <property type="match status" value="1"/>
</dbReference>
<keyword evidence="1" id="KW-0808">Transferase</keyword>
<dbReference type="GO" id="GO:0008146">
    <property type="term" value="F:sulfotransferase activity"/>
    <property type="evidence" value="ECO:0007669"/>
    <property type="project" value="InterPro"/>
</dbReference>
<dbReference type="SUPFAM" id="SSF52540">
    <property type="entry name" value="P-loop containing nucleoside triphosphate hydrolases"/>
    <property type="match status" value="1"/>
</dbReference>
<gene>
    <name evidence="1" type="ORF">HK107_10530</name>
</gene>
<dbReference type="InterPro" id="IPR027417">
    <property type="entry name" value="P-loop_NTPase"/>
</dbReference>
<dbReference type="Gene3D" id="3.40.50.300">
    <property type="entry name" value="P-loop containing nucleotide triphosphate hydrolases"/>
    <property type="match status" value="1"/>
</dbReference>
<dbReference type="AlphaFoldDB" id="A0A7Y3RN91"/>
<dbReference type="Proteomes" id="UP000536835">
    <property type="component" value="Unassembled WGS sequence"/>
</dbReference>
<proteinExistence type="predicted"/>
<keyword evidence="2" id="KW-1185">Reference proteome</keyword>
<reference evidence="1 2" key="1">
    <citation type="submission" date="2020-05" db="EMBL/GenBank/DDBJ databases">
        <title>Parvularcula mediterraneae sp. nov., isolated from polypropylene straw from shallow seawater of the seashore of Laganas in Zakynthos island, Greece.</title>
        <authorList>
            <person name="Szabo I."/>
            <person name="Al-Omari J."/>
            <person name="Rado J."/>
            <person name="Szerdahelyi G.S."/>
        </authorList>
    </citation>
    <scope>NUCLEOTIDE SEQUENCE [LARGE SCALE GENOMIC DNA]</scope>
    <source>
        <strain evidence="1 2">ZS-1/3</strain>
    </source>
</reference>
<comment type="caution">
    <text evidence="1">The sequence shown here is derived from an EMBL/GenBank/DDBJ whole genome shotgun (WGS) entry which is preliminary data.</text>
</comment>